<gene>
    <name evidence="11" type="ORF">C7M84_010858</name>
</gene>
<evidence type="ECO:0000313" key="11">
    <source>
        <dbReference type="EMBL" id="ROT70839.1"/>
    </source>
</evidence>
<dbReference type="InterPro" id="IPR005331">
    <property type="entry name" value="Sulfotransferase"/>
</dbReference>
<sequence length="452" mass="52958">MTSYRISFSSSRGNPFVLSPSSYSLHSFSVLSLSPSRQNQKGKVSFSASEDVNPRYNIAAKKEVVDVELLPLKKEDFEDAKQLLKQEYWKSPEGAKLWEKNRNLEEKRPFAFNDLEANVWKGEDDLMGLKGKVEDLRTNDLKEDAGAIEDDLKLRRRRVKEVCKKYNLGPLAKPGSRPSIKHPPTPNYDVFYFDRNDGLAWCPIYKAASTTWLYNFILLGGLSDSYVQNTKEQVSHVARKLWPPLEYTQAEALKMSLKFMIVRHPFERIVSAYRDKLENLNIGKEHGIEHFYQKYGRKIVAKYRQEGHGPPPADRYSQDKDNPALPPPKGIEPTFEEFVRYLINTDLVYYADDHWMPYYLHCTPCLVDYDVIAKFETLERDQRYIIQKRKLEKKIEVSWKHLTKGKKTAETVKKYFATITKEQLLKLYEKYRIDFELFNYSIDDYLFYVKPS</sequence>
<evidence type="ECO:0000256" key="10">
    <source>
        <dbReference type="SAM" id="MobiDB-lite"/>
    </source>
</evidence>
<dbReference type="EMBL" id="QCYY01002380">
    <property type="protein sequence ID" value="ROT70839.1"/>
    <property type="molecule type" value="Genomic_DNA"/>
</dbReference>
<dbReference type="GO" id="GO:0016051">
    <property type="term" value="P:carbohydrate biosynthetic process"/>
    <property type="evidence" value="ECO:0007669"/>
    <property type="project" value="InterPro"/>
</dbReference>
<feature type="region of interest" description="Disordered" evidence="10">
    <location>
        <begin position="306"/>
        <end position="327"/>
    </location>
</feature>
<keyword evidence="3 9" id="KW-0808">Transferase</keyword>
<keyword evidence="12" id="KW-1185">Reference proteome</keyword>
<evidence type="ECO:0000313" key="12">
    <source>
        <dbReference type="Proteomes" id="UP000283509"/>
    </source>
</evidence>
<evidence type="ECO:0000256" key="9">
    <source>
        <dbReference type="RuleBase" id="RU364020"/>
    </source>
</evidence>
<evidence type="ECO:0000256" key="7">
    <source>
        <dbReference type="ARBA" id="ARBA00023136"/>
    </source>
</evidence>
<keyword evidence="4" id="KW-0812">Transmembrane</keyword>
<dbReference type="GO" id="GO:0000139">
    <property type="term" value="C:Golgi membrane"/>
    <property type="evidence" value="ECO:0007669"/>
    <property type="project" value="UniProtKB-SubCell"/>
</dbReference>
<keyword evidence="7" id="KW-0472">Membrane</keyword>
<dbReference type="InterPro" id="IPR018011">
    <property type="entry name" value="Carb_sulfotrans_8-10"/>
</dbReference>
<dbReference type="STRING" id="6689.A0A3R7PG96"/>
<keyword evidence="6 9" id="KW-0333">Golgi apparatus</keyword>
<dbReference type="Proteomes" id="UP000283509">
    <property type="component" value="Unassembled WGS sequence"/>
</dbReference>
<keyword evidence="9" id="KW-0735">Signal-anchor</keyword>
<accession>A0A3R7PG96</accession>
<keyword evidence="5" id="KW-1133">Transmembrane helix</keyword>
<dbReference type="Pfam" id="PF03567">
    <property type="entry name" value="Sulfotransfer_2"/>
    <property type="match status" value="1"/>
</dbReference>
<dbReference type="OrthoDB" id="2019940at2759"/>
<evidence type="ECO:0000256" key="6">
    <source>
        <dbReference type="ARBA" id="ARBA00023034"/>
    </source>
</evidence>
<reference evidence="11 12" key="1">
    <citation type="submission" date="2018-04" db="EMBL/GenBank/DDBJ databases">
        <authorList>
            <person name="Zhang X."/>
            <person name="Yuan J."/>
            <person name="Li F."/>
            <person name="Xiang J."/>
        </authorList>
    </citation>
    <scope>NUCLEOTIDE SEQUENCE [LARGE SCALE GENOMIC DNA]</scope>
    <source>
        <tissue evidence="11">Muscle</tissue>
    </source>
</reference>
<dbReference type="GO" id="GO:0008146">
    <property type="term" value="F:sulfotransferase activity"/>
    <property type="evidence" value="ECO:0007669"/>
    <property type="project" value="InterPro"/>
</dbReference>
<reference evidence="11 12" key="2">
    <citation type="submission" date="2019-01" db="EMBL/GenBank/DDBJ databases">
        <title>The decoding of complex shrimp genome reveals the adaptation for benthos swimmer, frequently molting mechanism and breeding impact on genome.</title>
        <authorList>
            <person name="Sun Y."/>
            <person name="Gao Y."/>
            <person name="Yu Y."/>
        </authorList>
    </citation>
    <scope>NUCLEOTIDE SEQUENCE [LARGE SCALE GENOMIC DNA]</scope>
    <source>
        <tissue evidence="11">Muscle</tissue>
    </source>
</reference>
<keyword evidence="8 9" id="KW-0325">Glycoprotein</keyword>
<dbReference type="PANTHER" id="PTHR12137:SF63">
    <property type="entry name" value="CARBOHYDRATE SULFOTRANSFERASE"/>
    <property type="match status" value="1"/>
</dbReference>
<evidence type="ECO:0000256" key="1">
    <source>
        <dbReference type="ARBA" id="ARBA00004323"/>
    </source>
</evidence>
<comment type="subcellular location">
    <subcellularLocation>
        <location evidence="1 9">Golgi apparatus membrane</location>
        <topology evidence="1 9">Single-pass type II membrane protein</topology>
    </subcellularLocation>
</comment>
<evidence type="ECO:0000256" key="3">
    <source>
        <dbReference type="ARBA" id="ARBA00022679"/>
    </source>
</evidence>
<name>A0A3R7PG96_PENVA</name>
<dbReference type="EC" id="2.8.2.-" evidence="9"/>
<protein>
    <recommendedName>
        <fullName evidence="9">Carbohydrate sulfotransferase</fullName>
        <ecNumber evidence="9">2.8.2.-</ecNumber>
    </recommendedName>
</protein>
<dbReference type="PANTHER" id="PTHR12137">
    <property type="entry name" value="CARBOHYDRATE SULFOTRANSFERASE"/>
    <property type="match status" value="1"/>
</dbReference>
<comment type="caution">
    <text evidence="11">The sequence shown here is derived from an EMBL/GenBank/DDBJ whole genome shotgun (WGS) entry which is preliminary data.</text>
</comment>
<evidence type="ECO:0000256" key="8">
    <source>
        <dbReference type="ARBA" id="ARBA00023180"/>
    </source>
</evidence>
<organism evidence="11 12">
    <name type="scientific">Penaeus vannamei</name>
    <name type="common">Whiteleg shrimp</name>
    <name type="synonym">Litopenaeus vannamei</name>
    <dbReference type="NCBI Taxonomy" id="6689"/>
    <lineage>
        <taxon>Eukaryota</taxon>
        <taxon>Metazoa</taxon>
        <taxon>Ecdysozoa</taxon>
        <taxon>Arthropoda</taxon>
        <taxon>Crustacea</taxon>
        <taxon>Multicrustacea</taxon>
        <taxon>Malacostraca</taxon>
        <taxon>Eumalacostraca</taxon>
        <taxon>Eucarida</taxon>
        <taxon>Decapoda</taxon>
        <taxon>Dendrobranchiata</taxon>
        <taxon>Penaeoidea</taxon>
        <taxon>Penaeidae</taxon>
        <taxon>Penaeus</taxon>
    </lineage>
</organism>
<keyword evidence="9" id="KW-0119">Carbohydrate metabolism</keyword>
<proteinExistence type="inferred from homology"/>
<dbReference type="AlphaFoldDB" id="A0A3R7PG96"/>
<evidence type="ECO:0000256" key="4">
    <source>
        <dbReference type="ARBA" id="ARBA00022692"/>
    </source>
</evidence>
<evidence type="ECO:0000256" key="2">
    <source>
        <dbReference type="ARBA" id="ARBA00006339"/>
    </source>
</evidence>
<comment type="similarity">
    <text evidence="2 9">Belongs to the sulfotransferase 2 family.</text>
</comment>
<evidence type="ECO:0000256" key="5">
    <source>
        <dbReference type="ARBA" id="ARBA00022989"/>
    </source>
</evidence>